<accession>D8LFC8</accession>
<name>D8LFC8_ECTSI</name>
<keyword evidence="1 3" id="KW-0853">WD repeat</keyword>
<protein>
    <submittedName>
        <fullName evidence="5">Uncharacterized protein</fullName>
    </submittedName>
</protein>
<organism evidence="5 6">
    <name type="scientific">Ectocarpus siliculosus</name>
    <name type="common">Brown alga</name>
    <name type="synonym">Conferva siliculosa</name>
    <dbReference type="NCBI Taxonomy" id="2880"/>
    <lineage>
        <taxon>Eukaryota</taxon>
        <taxon>Sar</taxon>
        <taxon>Stramenopiles</taxon>
        <taxon>Ochrophyta</taxon>
        <taxon>PX clade</taxon>
        <taxon>Phaeophyceae</taxon>
        <taxon>Ectocarpales</taxon>
        <taxon>Ectocarpaceae</taxon>
        <taxon>Ectocarpus</taxon>
    </lineage>
</organism>
<dbReference type="InterPro" id="IPR039328">
    <property type="entry name" value="WDR89"/>
</dbReference>
<feature type="region of interest" description="Disordered" evidence="4">
    <location>
        <begin position="424"/>
        <end position="449"/>
    </location>
</feature>
<feature type="repeat" description="WD" evidence="3">
    <location>
        <begin position="84"/>
        <end position="126"/>
    </location>
</feature>
<dbReference type="PANTHER" id="PTHR22889:SF0">
    <property type="entry name" value="WD REPEAT-CONTAINING PROTEIN 89"/>
    <property type="match status" value="1"/>
</dbReference>
<dbReference type="InParanoid" id="D8LFC8"/>
<evidence type="ECO:0000256" key="1">
    <source>
        <dbReference type="ARBA" id="ARBA00022574"/>
    </source>
</evidence>
<dbReference type="Gene3D" id="2.130.10.10">
    <property type="entry name" value="YVTN repeat-like/Quinoprotein amine dehydrogenase"/>
    <property type="match status" value="2"/>
</dbReference>
<dbReference type="STRING" id="2880.D8LFC8"/>
<feature type="region of interest" description="Disordered" evidence="4">
    <location>
        <begin position="25"/>
        <end position="44"/>
    </location>
</feature>
<dbReference type="OrthoDB" id="25131at2759"/>
<evidence type="ECO:0000256" key="2">
    <source>
        <dbReference type="ARBA" id="ARBA00022737"/>
    </source>
</evidence>
<dbReference type="InterPro" id="IPR001680">
    <property type="entry name" value="WD40_rpt"/>
</dbReference>
<evidence type="ECO:0000256" key="4">
    <source>
        <dbReference type="SAM" id="MobiDB-lite"/>
    </source>
</evidence>
<proteinExistence type="predicted"/>
<dbReference type="SUPFAM" id="SSF50978">
    <property type="entry name" value="WD40 repeat-like"/>
    <property type="match status" value="1"/>
</dbReference>
<dbReference type="AlphaFoldDB" id="D8LFC8"/>
<evidence type="ECO:0000313" key="5">
    <source>
        <dbReference type="EMBL" id="CBN75588.1"/>
    </source>
</evidence>
<keyword evidence="6" id="KW-1185">Reference proteome</keyword>
<dbReference type="EMBL" id="FN648054">
    <property type="protein sequence ID" value="CBN75588.1"/>
    <property type="molecule type" value="Genomic_DNA"/>
</dbReference>
<dbReference type="InterPro" id="IPR015943">
    <property type="entry name" value="WD40/YVTN_repeat-like_dom_sf"/>
</dbReference>
<evidence type="ECO:0000313" key="6">
    <source>
        <dbReference type="Proteomes" id="UP000002630"/>
    </source>
</evidence>
<dbReference type="Proteomes" id="UP000002630">
    <property type="component" value="Linkage Group LG18"/>
</dbReference>
<keyword evidence="2" id="KW-0677">Repeat</keyword>
<dbReference type="PROSITE" id="PS50294">
    <property type="entry name" value="WD_REPEATS_REGION"/>
    <property type="match status" value="1"/>
</dbReference>
<dbReference type="eggNOG" id="KOG1188">
    <property type="taxonomic scope" value="Eukaryota"/>
</dbReference>
<gene>
    <name evidence="5" type="ORF">Esi_0148_0023</name>
</gene>
<sequence>MDVDTGTILPRGELIKTIVAAEPTAAADARQSENISESDDDDGPRLEYVTQLEMSCDNKQLAAALSSLEVNLYSVETMALAGKVKGHTGPLTQLAFAPSDPSSFFSASEDGTVRGWDTRSLATTITLGESGEEEEIYSMALGYDGRLCATGKDCLIEFYDLRKAGKPLGSYSECHTDAVTQVRFHPHKRSFMLTGSEDGLMCFFDTEVSLEEDALDSVMNAECPVRSVGFFGPEGEGVYCCTNTETLSLWHAAGAQRIKDFGDVRALARGENLADADVGAGDGATAAAAPREGGGVAAAARAAAAAAAGEDWGVAVDCIVDCQYDAAADRLRLVTSSYAGGACLATVSAEGTVSCSGQVTVCAGTGQRQSKGRDRVVIGANSRAEKQGITPDAVLEGGHAEQIRTFQWMGRAMATGGEDARICSWRLPGGGEDGSNDKHDNDDAMDDDR</sequence>
<dbReference type="PANTHER" id="PTHR22889">
    <property type="entry name" value="WD REPEAT-CONTAINING PROTEIN 89"/>
    <property type="match status" value="1"/>
</dbReference>
<dbReference type="InterPro" id="IPR036322">
    <property type="entry name" value="WD40_repeat_dom_sf"/>
</dbReference>
<dbReference type="SMART" id="SM00320">
    <property type="entry name" value="WD40"/>
    <property type="match status" value="4"/>
</dbReference>
<dbReference type="EMBL" id="FN649743">
    <property type="protein sequence ID" value="CBN75588.1"/>
    <property type="molecule type" value="Genomic_DNA"/>
</dbReference>
<reference evidence="5 6" key="1">
    <citation type="journal article" date="2010" name="Nature">
        <title>The Ectocarpus genome and the independent evolution of multicellularity in brown algae.</title>
        <authorList>
            <person name="Cock J.M."/>
            <person name="Sterck L."/>
            <person name="Rouze P."/>
            <person name="Scornet D."/>
            <person name="Allen A.E."/>
            <person name="Amoutzias G."/>
            <person name="Anthouard V."/>
            <person name="Artiguenave F."/>
            <person name="Aury J.M."/>
            <person name="Badger J.H."/>
            <person name="Beszteri B."/>
            <person name="Billiau K."/>
            <person name="Bonnet E."/>
            <person name="Bothwell J.H."/>
            <person name="Bowler C."/>
            <person name="Boyen C."/>
            <person name="Brownlee C."/>
            <person name="Carrano C.J."/>
            <person name="Charrier B."/>
            <person name="Cho G.Y."/>
            <person name="Coelho S.M."/>
            <person name="Collen J."/>
            <person name="Corre E."/>
            <person name="Da Silva C."/>
            <person name="Delage L."/>
            <person name="Delaroque N."/>
            <person name="Dittami S.M."/>
            <person name="Doulbeau S."/>
            <person name="Elias M."/>
            <person name="Farnham G."/>
            <person name="Gachon C.M."/>
            <person name="Gschloessl B."/>
            <person name="Heesch S."/>
            <person name="Jabbari K."/>
            <person name="Jubin C."/>
            <person name="Kawai H."/>
            <person name="Kimura K."/>
            <person name="Kloareg B."/>
            <person name="Kupper F.C."/>
            <person name="Lang D."/>
            <person name="Le Bail A."/>
            <person name="Leblanc C."/>
            <person name="Lerouge P."/>
            <person name="Lohr M."/>
            <person name="Lopez P.J."/>
            <person name="Martens C."/>
            <person name="Maumus F."/>
            <person name="Michel G."/>
            <person name="Miranda-Saavedra D."/>
            <person name="Morales J."/>
            <person name="Moreau H."/>
            <person name="Motomura T."/>
            <person name="Nagasato C."/>
            <person name="Napoli C.A."/>
            <person name="Nelson D.R."/>
            <person name="Nyvall-Collen P."/>
            <person name="Peters A.F."/>
            <person name="Pommier C."/>
            <person name="Potin P."/>
            <person name="Poulain J."/>
            <person name="Quesneville H."/>
            <person name="Read B."/>
            <person name="Rensing S.A."/>
            <person name="Ritter A."/>
            <person name="Rousvoal S."/>
            <person name="Samanta M."/>
            <person name="Samson G."/>
            <person name="Schroeder D.C."/>
            <person name="Segurens B."/>
            <person name="Strittmatter M."/>
            <person name="Tonon T."/>
            <person name="Tregear J.W."/>
            <person name="Valentin K."/>
            <person name="von Dassow P."/>
            <person name="Yamagishi T."/>
            <person name="Van de Peer Y."/>
            <person name="Wincker P."/>
        </authorList>
    </citation>
    <scope>NUCLEOTIDE SEQUENCE [LARGE SCALE GENOMIC DNA]</scope>
    <source>
        <strain evidence="6">Ec32 / CCAP1310/4</strain>
    </source>
</reference>
<dbReference type="OMA" id="EDQLVCV"/>
<evidence type="ECO:0000256" key="3">
    <source>
        <dbReference type="PROSITE-ProRule" id="PRU00221"/>
    </source>
</evidence>
<dbReference type="Pfam" id="PF00400">
    <property type="entry name" value="WD40"/>
    <property type="match status" value="2"/>
</dbReference>
<dbReference type="PROSITE" id="PS50082">
    <property type="entry name" value="WD_REPEATS_2"/>
    <property type="match status" value="1"/>
</dbReference>